<evidence type="ECO:0000256" key="1">
    <source>
        <dbReference type="SAM" id="MobiDB-lite"/>
    </source>
</evidence>
<feature type="region of interest" description="Disordered" evidence="1">
    <location>
        <begin position="46"/>
        <end position="66"/>
    </location>
</feature>
<comment type="caution">
    <text evidence="2">The sequence shown here is derived from an EMBL/GenBank/DDBJ whole genome shotgun (WGS) entry which is preliminary data.</text>
</comment>
<evidence type="ECO:0000313" key="3">
    <source>
        <dbReference type="Proteomes" id="UP001558613"/>
    </source>
</evidence>
<dbReference type="Proteomes" id="UP001558613">
    <property type="component" value="Unassembled WGS sequence"/>
</dbReference>
<dbReference type="EMBL" id="JAYMGO010000003">
    <property type="protein sequence ID" value="KAL1279424.1"/>
    <property type="molecule type" value="Genomic_DNA"/>
</dbReference>
<organism evidence="2 3">
    <name type="scientific">Cirrhinus molitorella</name>
    <name type="common">mud carp</name>
    <dbReference type="NCBI Taxonomy" id="172907"/>
    <lineage>
        <taxon>Eukaryota</taxon>
        <taxon>Metazoa</taxon>
        <taxon>Chordata</taxon>
        <taxon>Craniata</taxon>
        <taxon>Vertebrata</taxon>
        <taxon>Euteleostomi</taxon>
        <taxon>Actinopterygii</taxon>
        <taxon>Neopterygii</taxon>
        <taxon>Teleostei</taxon>
        <taxon>Ostariophysi</taxon>
        <taxon>Cypriniformes</taxon>
        <taxon>Cyprinidae</taxon>
        <taxon>Labeoninae</taxon>
        <taxon>Labeonini</taxon>
        <taxon>Cirrhinus</taxon>
    </lineage>
</organism>
<accession>A0ABR3NR68</accession>
<name>A0ABR3NR68_9TELE</name>
<gene>
    <name evidence="2" type="ORF">QQF64_026097</name>
</gene>
<keyword evidence="3" id="KW-1185">Reference proteome</keyword>
<sequence length="84" mass="9234">MDAAMKPPGLLQGKCIFKKLPNGNLDKTKGKSRRQTICLSATEAAFSNSSISQNSSPHSVDNHSCRPSAWLKMMGSSLFSRRHR</sequence>
<protein>
    <submittedName>
        <fullName evidence="2">Uncharacterized protein</fullName>
    </submittedName>
</protein>
<feature type="compositionally biased region" description="Low complexity" evidence="1">
    <location>
        <begin position="47"/>
        <end position="59"/>
    </location>
</feature>
<reference evidence="2 3" key="1">
    <citation type="submission" date="2023-09" db="EMBL/GenBank/DDBJ databases">
        <authorList>
            <person name="Wang M."/>
        </authorList>
    </citation>
    <scope>NUCLEOTIDE SEQUENCE [LARGE SCALE GENOMIC DNA]</scope>
    <source>
        <strain evidence="2">GT-2023</strain>
        <tissue evidence="2">Liver</tissue>
    </source>
</reference>
<evidence type="ECO:0000313" key="2">
    <source>
        <dbReference type="EMBL" id="KAL1279424.1"/>
    </source>
</evidence>
<proteinExistence type="predicted"/>